<feature type="compositionally biased region" description="Polar residues" evidence="1">
    <location>
        <begin position="936"/>
        <end position="956"/>
    </location>
</feature>
<feature type="compositionally biased region" description="Basic and acidic residues" evidence="1">
    <location>
        <begin position="153"/>
        <end position="181"/>
    </location>
</feature>
<name>A0ABY5ILC2_9VIBR</name>
<feature type="compositionally biased region" description="Basic and acidic residues" evidence="1">
    <location>
        <begin position="662"/>
        <end position="682"/>
    </location>
</feature>
<feature type="compositionally biased region" description="Polar residues" evidence="1">
    <location>
        <begin position="19"/>
        <end position="28"/>
    </location>
</feature>
<dbReference type="EMBL" id="CP050473">
    <property type="protein sequence ID" value="UTZ35095.1"/>
    <property type="molecule type" value="Genomic_DNA"/>
</dbReference>
<accession>A0ABY5ILC2</accession>
<proteinExistence type="predicted"/>
<feature type="compositionally biased region" description="Basic and acidic residues" evidence="1">
    <location>
        <begin position="371"/>
        <end position="420"/>
    </location>
</feature>
<feature type="compositionally biased region" description="Polar residues" evidence="1">
    <location>
        <begin position="63"/>
        <end position="76"/>
    </location>
</feature>
<feature type="compositionally biased region" description="Polar residues" evidence="1">
    <location>
        <begin position="213"/>
        <end position="224"/>
    </location>
</feature>
<sequence length="1071" mass="115218">MTIKETQQAEIVVDLKTLSPEQQVTDAPQQEEDYQPKILAILDKIESNTSALLRRDPLAGGSTLVQSSTHQNNTDSVSKKHQSNTQQVFNASSEAAQRPVSRPAEKVPESGRLHQALPATQKATERDSQARSEQTKHRLTERDHEQNNTLTSRDSDVVREVQASDHTQRTGDNESQQRESETQVVIAGGESKPQEADSKPSKAPDAGAKVGQQVESKGNRQASVTPALATPVQKKEQKPRHTAPSVSPTAESNPTPAQKQREIERSDPQTSTQSVASTDNQPQDNAPDDKESVTASQQAQEEQKEKRERSGLLKTVGDVFKRATEEREELEAGDTATDAAGSAMGGSLWEAAKEVKEAADDVKNSSLGQKVLEKVTGKKADSNAADDQARDDASSKETFTKDNPHGPVRDEKGRFIKRAEAQALSHPAPPLEVEQKTDTHRALNEYQYNTKRKVESRQSEEHSRAVDEYSNRNHTATVQTQQQTATSKEASSHTATDDRQDSIHDENTIKRVTQQPTSELGNKHLQIASQSHHTDDSREEIQGNSRELQDNHRQTDQSSASRSIDTYRVLDKHQNNTHKQSESDRQSSTLDRDSQRSAKTSTHQADKNSDNRLSDTHKALDKYQNNTQKSRESHTQKQSESDRQSREVGTHNQTSVTSANVVREREQTRSNEAIADRLDEQYDLSQDQHKELIRTIDKKEFGGEGGGSFMDSVSELSDMFGGGDSKEKGGGKRRRVRGRKGRLGSLIDRFKGGKGAAGNASALKGAPTTRLGRVAQGVKNATGTLANSGVGKAAGGALKTVGSVASRAAAPVAALATGYFKYNEVKDREDLTGSQKAVQVGATTAGSLGGASAGAAMGAAMGSVVPVVGTLVGGLLGAAVGGWLGSKGGDIVGEAISDKMEGTDGKTRAEREAETLQSTTESSESVTTNGDKSELSTKNAESTQVVATSRTESSAQEAGAVHTLQASEAAVMPEQLKAPLPEISPSKAAMSQTNNKETHTEKTETVAKIDEKKLGKAIVDAMSKAQQQSGVSASASGPRYAASQSKSASVPAPIKTEFEDKTLVLMAHDRI</sequence>
<feature type="compositionally biased region" description="Low complexity" evidence="1">
    <location>
        <begin position="475"/>
        <end position="486"/>
    </location>
</feature>
<feature type="compositionally biased region" description="Basic and acidic residues" evidence="1">
    <location>
        <begin position="192"/>
        <end position="202"/>
    </location>
</feature>
<keyword evidence="3" id="KW-1185">Reference proteome</keyword>
<feature type="compositionally biased region" description="Low complexity" evidence="1">
    <location>
        <begin position="915"/>
        <end position="928"/>
    </location>
</feature>
<feature type="compositionally biased region" description="Basic and acidic residues" evidence="1">
    <location>
        <begin position="629"/>
        <end position="649"/>
    </location>
</feature>
<feature type="compositionally biased region" description="Basic and acidic residues" evidence="1">
    <location>
        <begin position="351"/>
        <end position="363"/>
    </location>
</feature>
<dbReference type="PANTHER" id="PTHR21525:SF9">
    <property type="entry name" value="CHANNEL_COLICIN DOMAIN-CONTAINING PROTEIN"/>
    <property type="match status" value="1"/>
</dbReference>
<gene>
    <name evidence="2" type="ORF">HB762_27925</name>
</gene>
<feature type="region of interest" description="Disordered" evidence="1">
    <location>
        <begin position="982"/>
        <end position="1005"/>
    </location>
</feature>
<feature type="region of interest" description="Disordered" evidence="1">
    <location>
        <begin position="1022"/>
        <end position="1057"/>
    </location>
</feature>
<feature type="compositionally biased region" description="Basic and acidic residues" evidence="1">
    <location>
        <begin position="532"/>
        <end position="555"/>
    </location>
</feature>
<feature type="compositionally biased region" description="Basic and acidic residues" evidence="1">
    <location>
        <begin position="495"/>
        <end position="509"/>
    </location>
</feature>
<feature type="compositionally biased region" description="Basic and acidic residues" evidence="1">
    <location>
        <begin position="568"/>
        <end position="596"/>
    </location>
</feature>
<dbReference type="Proteomes" id="UP001059912">
    <property type="component" value="Plasmid unnamed2"/>
</dbReference>
<feature type="compositionally biased region" description="Low complexity" evidence="1">
    <location>
        <begin position="1023"/>
        <end position="1036"/>
    </location>
</feature>
<evidence type="ECO:0000313" key="2">
    <source>
        <dbReference type="EMBL" id="UTZ35095.1"/>
    </source>
</evidence>
<feature type="region of interest" description="Disordered" evidence="1">
    <location>
        <begin position="696"/>
        <end position="742"/>
    </location>
</feature>
<protein>
    <recommendedName>
        <fullName evidence="4">Glycine zipper domain-containing protein</fullName>
    </recommendedName>
</protein>
<feature type="compositionally biased region" description="Basic and acidic residues" evidence="1">
    <location>
        <begin position="452"/>
        <end position="471"/>
    </location>
</feature>
<evidence type="ECO:0000256" key="1">
    <source>
        <dbReference type="SAM" id="MobiDB-lite"/>
    </source>
</evidence>
<feature type="compositionally biased region" description="Polar residues" evidence="1">
    <location>
        <begin position="83"/>
        <end position="95"/>
    </location>
</feature>
<feature type="compositionally biased region" description="Basic and acidic residues" evidence="1">
    <location>
        <begin position="123"/>
        <end position="146"/>
    </location>
</feature>
<feature type="compositionally biased region" description="Basic and acidic residues" evidence="1">
    <location>
        <begin position="433"/>
        <end position="443"/>
    </location>
</feature>
<feature type="region of interest" description="Disordered" evidence="1">
    <location>
        <begin position="61"/>
        <end position="682"/>
    </location>
</feature>
<dbReference type="PANTHER" id="PTHR21525">
    <property type="entry name" value="MOTILE SPERM PROTEIN"/>
    <property type="match status" value="1"/>
</dbReference>
<feature type="compositionally biased region" description="Polar residues" evidence="1">
    <location>
        <begin position="268"/>
        <end position="284"/>
    </location>
</feature>
<evidence type="ECO:0000313" key="3">
    <source>
        <dbReference type="Proteomes" id="UP001059912"/>
    </source>
</evidence>
<feature type="compositionally biased region" description="Polar residues" evidence="1">
    <location>
        <begin position="244"/>
        <end position="258"/>
    </location>
</feature>
<feature type="region of interest" description="Disordered" evidence="1">
    <location>
        <begin position="898"/>
        <end position="958"/>
    </location>
</feature>
<feature type="compositionally biased region" description="Basic and acidic residues" evidence="1">
    <location>
        <begin position="996"/>
        <end position="1005"/>
    </location>
</feature>
<feature type="compositionally biased region" description="Low complexity" evidence="1">
    <location>
        <begin position="333"/>
        <end position="347"/>
    </location>
</feature>
<organism evidence="2 3">
    <name type="scientific">Vibrio campbellii</name>
    <dbReference type="NCBI Taxonomy" id="680"/>
    <lineage>
        <taxon>Bacteria</taxon>
        <taxon>Pseudomonadati</taxon>
        <taxon>Pseudomonadota</taxon>
        <taxon>Gammaproteobacteria</taxon>
        <taxon>Vibrionales</taxon>
        <taxon>Vibrionaceae</taxon>
        <taxon>Vibrio</taxon>
    </lineage>
</organism>
<feature type="compositionally biased region" description="Basic and acidic residues" evidence="1">
    <location>
        <begin position="301"/>
        <end position="311"/>
    </location>
</feature>
<feature type="compositionally biased region" description="Basic and acidic residues" evidence="1">
    <location>
        <begin position="604"/>
        <end position="621"/>
    </location>
</feature>
<feature type="compositionally biased region" description="Polar residues" evidence="1">
    <location>
        <begin position="650"/>
        <end position="660"/>
    </location>
</feature>
<feature type="compositionally biased region" description="Basic and acidic residues" evidence="1">
    <location>
        <begin position="103"/>
        <end position="112"/>
    </location>
</feature>
<geneLocation type="plasmid" evidence="2 3">
    <name>unnamed2</name>
</geneLocation>
<feature type="region of interest" description="Disordered" evidence="1">
    <location>
        <begin position="16"/>
        <end position="35"/>
    </location>
</feature>
<evidence type="ECO:0008006" key="4">
    <source>
        <dbReference type="Google" id="ProtNLM"/>
    </source>
</evidence>
<keyword evidence="2" id="KW-0614">Plasmid</keyword>
<feature type="compositionally biased region" description="Basic residues" evidence="1">
    <location>
        <begin position="731"/>
        <end position="742"/>
    </location>
</feature>
<reference evidence="2" key="1">
    <citation type="submission" date="2020-03" db="EMBL/GenBank/DDBJ databases">
        <title>Five strains of Vibrio campbellii isolated from Mariana Trench.</title>
        <authorList>
            <person name="Liang J."/>
            <person name="Zhang X.-H."/>
        </authorList>
    </citation>
    <scope>NUCLEOTIDE SEQUENCE</scope>
    <source>
        <strain evidence="2">LJC013</strain>
        <plasmid evidence="2">unnamed2</plasmid>
    </source>
</reference>
<feature type="compositionally biased region" description="Basic and acidic residues" evidence="1">
    <location>
        <begin position="898"/>
        <end position="914"/>
    </location>
</feature>
<dbReference type="RefSeq" id="WP_255905311.1">
    <property type="nucleotide sequence ID" value="NZ_CP050473.1"/>
</dbReference>
<feature type="compositionally biased region" description="Polar residues" evidence="1">
    <location>
        <begin position="510"/>
        <end position="520"/>
    </location>
</feature>